<dbReference type="KEGG" id="ati:AL072_24730"/>
<feature type="domain" description="Cyclic nucleotide-binding" evidence="1">
    <location>
        <begin position="1"/>
        <end position="113"/>
    </location>
</feature>
<keyword evidence="3" id="KW-1185">Reference proteome</keyword>
<reference evidence="3" key="1">
    <citation type="submission" date="2015-08" db="EMBL/GenBank/DDBJ databases">
        <title>Complete Genome Sequence of Azospirillum thiophilum BV-S.</title>
        <authorList>
            <person name="Fomenkov A."/>
            <person name="Vincze T."/>
            <person name="Grabovich M."/>
            <person name="Dubinina G."/>
            <person name="Orlova M."/>
            <person name="Belousova E."/>
            <person name="Roberts R.J."/>
        </authorList>
    </citation>
    <scope>NUCLEOTIDE SEQUENCE [LARGE SCALE GENOMIC DNA]</scope>
    <source>
        <strain evidence="3">BV-S</strain>
    </source>
</reference>
<dbReference type="InterPro" id="IPR018490">
    <property type="entry name" value="cNMP-bd_dom_sf"/>
</dbReference>
<dbReference type="EMBL" id="CP012404">
    <property type="protein sequence ID" value="ALG74188.1"/>
    <property type="molecule type" value="Genomic_DNA"/>
</dbReference>
<evidence type="ECO:0000259" key="1">
    <source>
        <dbReference type="PROSITE" id="PS50042"/>
    </source>
</evidence>
<name>A0AAC8W320_9PROT</name>
<dbReference type="PROSITE" id="PS00889">
    <property type="entry name" value="CNMP_BINDING_2"/>
    <property type="match status" value="1"/>
</dbReference>
<dbReference type="GO" id="GO:0005829">
    <property type="term" value="C:cytosol"/>
    <property type="evidence" value="ECO:0007669"/>
    <property type="project" value="TreeGrafter"/>
</dbReference>
<dbReference type="PANTHER" id="PTHR24567:SF74">
    <property type="entry name" value="HTH-TYPE TRANSCRIPTIONAL REGULATOR ARCR"/>
    <property type="match status" value="1"/>
</dbReference>
<evidence type="ECO:0000313" key="3">
    <source>
        <dbReference type="Proteomes" id="UP000069935"/>
    </source>
</evidence>
<gene>
    <name evidence="2" type="ORF">AL072_24730</name>
</gene>
<sequence length="266" mass="28451">MTLPAASGPKRYAIGPGTVMMRQGEHADRAWLIESGELEVLLTAPDGGTRRLGVVGKGAVVGEMALIDDGERSATVRSLTEVACVEVTREAFRGLLKRSPPLASYLLQSLISAIRRGYGLPPTERVGNAVDFRSTTSFQKVVDRRMIREGHVFFGPNEPVNAAYLIQSGRVVLRPGRGTLGEDIASFGPGSLFGEIYLLTGRLPDVTAIAVTGGICEVIDRRSFDDAVMAMPPILKSLTRIYIAQLTKAKTGQGEGTVTPESPARA</sequence>
<protein>
    <submittedName>
        <fullName evidence="2">cAMP-binding protein</fullName>
    </submittedName>
</protein>
<dbReference type="RefSeq" id="WP_045583495.1">
    <property type="nucleotide sequence ID" value="NZ_CP012404.1"/>
</dbReference>
<dbReference type="InterPro" id="IPR050397">
    <property type="entry name" value="Env_Response_Regulators"/>
</dbReference>
<dbReference type="SUPFAM" id="SSF51206">
    <property type="entry name" value="cAMP-binding domain-like"/>
    <property type="match status" value="2"/>
</dbReference>
<dbReference type="InterPro" id="IPR014710">
    <property type="entry name" value="RmlC-like_jellyroll"/>
</dbReference>
<dbReference type="PROSITE" id="PS50042">
    <property type="entry name" value="CNMP_BINDING_3"/>
    <property type="match status" value="2"/>
</dbReference>
<dbReference type="InterPro" id="IPR000595">
    <property type="entry name" value="cNMP-bd_dom"/>
</dbReference>
<dbReference type="AlphaFoldDB" id="A0AAC8W320"/>
<evidence type="ECO:0000313" key="2">
    <source>
        <dbReference type="EMBL" id="ALG74188.1"/>
    </source>
</evidence>
<feature type="domain" description="Cyclic nucleotide-binding" evidence="1">
    <location>
        <begin position="126"/>
        <end position="245"/>
    </location>
</feature>
<dbReference type="SMART" id="SM00100">
    <property type="entry name" value="cNMP"/>
    <property type="match status" value="2"/>
</dbReference>
<dbReference type="Pfam" id="PF00027">
    <property type="entry name" value="cNMP_binding"/>
    <property type="match status" value="2"/>
</dbReference>
<accession>A0AAC8W320</accession>
<proteinExistence type="predicted"/>
<organism evidence="2 3">
    <name type="scientific">Azospirillum thiophilum</name>
    <dbReference type="NCBI Taxonomy" id="528244"/>
    <lineage>
        <taxon>Bacteria</taxon>
        <taxon>Pseudomonadati</taxon>
        <taxon>Pseudomonadota</taxon>
        <taxon>Alphaproteobacteria</taxon>
        <taxon>Rhodospirillales</taxon>
        <taxon>Azospirillaceae</taxon>
        <taxon>Azospirillum</taxon>
    </lineage>
</organism>
<dbReference type="CDD" id="cd00038">
    <property type="entry name" value="CAP_ED"/>
    <property type="match status" value="2"/>
</dbReference>
<dbReference type="InterPro" id="IPR018488">
    <property type="entry name" value="cNMP-bd_CS"/>
</dbReference>
<dbReference type="Proteomes" id="UP000069935">
    <property type="component" value="Chromosome 4"/>
</dbReference>
<dbReference type="Gene3D" id="2.60.120.10">
    <property type="entry name" value="Jelly Rolls"/>
    <property type="match status" value="2"/>
</dbReference>
<reference evidence="2 3" key="2">
    <citation type="journal article" date="2016" name="Genome Announc.">
        <title>Complete Genome Sequence of a Strain of Azospirillum thiophilum Isolated from a Sulfide Spring.</title>
        <authorList>
            <person name="Fomenkov A."/>
            <person name="Vincze T."/>
            <person name="Grabovich M."/>
            <person name="Anton B.P."/>
            <person name="Dubinina G."/>
            <person name="Orlova M."/>
            <person name="Belousova E."/>
            <person name="Roberts R.J."/>
        </authorList>
    </citation>
    <scope>NUCLEOTIDE SEQUENCE [LARGE SCALE GENOMIC DNA]</scope>
    <source>
        <strain evidence="2 3">BV-S</strain>
    </source>
</reference>
<dbReference type="PANTHER" id="PTHR24567">
    <property type="entry name" value="CRP FAMILY TRANSCRIPTIONAL REGULATORY PROTEIN"/>
    <property type="match status" value="1"/>
</dbReference>
<dbReference type="GO" id="GO:0003700">
    <property type="term" value="F:DNA-binding transcription factor activity"/>
    <property type="evidence" value="ECO:0007669"/>
    <property type="project" value="TreeGrafter"/>
</dbReference>